<dbReference type="Gramene" id="KQL03584">
    <property type="protein sequence ID" value="KQL03584"/>
    <property type="gene ID" value="SETIT_005320mg"/>
</dbReference>
<dbReference type="HOGENOM" id="CLU_3208552_0_0_1"/>
<dbReference type="InParanoid" id="K3XTR3"/>
<name>K3XTR3_SETIT</name>
<reference evidence="1" key="2">
    <citation type="submission" date="2018-08" db="UniProtKB">
        <authorList>
            <consortium name="EnsemblPlants"/>
        </authorList>
    </citation>
    <scope>IDENTIFICATION</scope>
    <source>
        <strain evidence="1">Yugu1</strain>
    </source>
</reference>
<reference evidence="2" key="1">
    <citation type="journal article" date="2012" name="Nat. Biotechnol.">
        <title>Reference genome sequence of the model plant Setaria.</title>
        <authorList>
            <person name="Bennetzen J.L."/>
            <person name="Schmutz J."/>
            <person name="Wang H."/>
            <person name="Percifield R."/>
            <person name="Hawkins J."/>
            <person name="Pontaroli A.C."/>
            <person name="Estep M."/>
            <person name="Feng L."/>
            <person name="Vaughn J.N."/>
            <person name="Grimwood J."/>
            <person name="Jenkins J."/>
            <person name="Barry K."/>
            <person name="Lindquist E."/>
            <person name="Hellsten U."/>
            <person name="Deshpande S."/>
            <person name="Wang X."/>
            <person name="Wu X."/>
            <person name="Mitros T."/>
            <person name="Triplett J."/>
            <person name="Yang X."/>
            <person name="Ye C.Y."/>
            <person name="Mauro-Herrera M."/>
            <person name="Wang L."/>
            <person name="Li P."/>
            <person name="Sharma M."/>
            <person name="Sharma R."/>
            <person name="Ronald P.C."/>
            <person name="Panaud O."/>
            <person name="Kellogg E.A."/>
            <person name="Brutnell T.P."/>
            <person name="Doust A.N."/>
            <person name="Tuskan G.A."/>
            <person name="Rokhsar D."/>
            <person name="Devos K.M."/>
        </authorList>
    </citation>
    <scope>NUCLEOTIDE SEQUENCE [LARGE SCALE GENOMIC DNA]</scope>
    <source>
        <strain evidence="2">cv. Yugu1</strain>
    </source>
</reference>
<sequence>MRRVCVPEDLSALVLSGSQLHTIMEKPMCRKSLIILTMHPFNWRF</sequence>
<evidence type="ECO:0000313" key="2">
    <source>
        <dbReference type="Proteomes" id="UP000004995"/>
    </source>
</evidence>
<organism evidence="1 2">
    <name type="scientific">Setaria italica</name>
    <name type="common">Foxtail millet</name>
    <name type="synonym">Panicum italicum</name>
    <dbReference type="NCBI Taxonomy" id="4555"/>
    <lineage>
        <taxon>Eukaryota</taxon>
        <taxon>Viridiplantae</taxon>
        <taxon>Streptophyta</taxon>
        <taxon>Embryophyta</taxon>
        <taxon>Tracheophyta</taxon>
        <taxon>Spermatophyta</taxon>
        <taxon>Magnoliopsida</taxon>
        <taxon>Liliopsida</taxon>
        <taxon>Poales</taxon>
        <taxon>Poaceae</taxon>
        <taxon>PACMAD clade</taxon>
        <taxon>Panicoideae</taxon>
        <taxon>Panicodae</taxon>
        <taxon>Paniceae</taxon>
        <taxon>Cenchrinae</taxon>
        <taxon>Setaria</taxon>
    </lineage>
</organism>
<dbReference type="AlphaFoldDB" id="K3XTR3"/>
<evidence type="ECO:0000313" key="1">
    <source>
        <dbReference type="EnsemblPlants" id="KQL03584"/>
    </source>
</evidence>
<dbReference type="EnsemblPlants" id="KQL03584">
    <property type="protein sequence ID" value="KQL03584"/>
    <property type="gene ID" value="SETIT_005320mg"/>
</dbReference>
<protein>
    <submittedName>
        <fullName evidence="1">Uncharacterized protein</fullName>
    </submittedName>
</protein>
<dbReference type="Proteomes" id="UP000004995">
    <property type="component" value="Unassembled WGS sequence"/>
</dbReference>
<proteinExistence type="predicted"/>
<keyword evidence="2" id="KW-1185">Reference proteome</keyword>
<accession>K3XTR3</accession>
<dbReference type="EMBL" id="AGNK02002773">
    <property type="status" value="NOT_ANNOTATED_CDS"/>
    <property type="molecule type" value="Genomic_DNA"/>
</dbReference>